<evidence type="ECO:0000256" key="3">
    <source>
        <dbReference type="SAM" id="SignalP"/>
    </source>
</evidence>
<keyword evidence="1" id="KW-1015">Disulfide bond</keyword>
<dbReference type="GO" id="GO:0008237">
    <property type="term" value="F:metallopeptidase activity"/>
    <property type="evidence" value="ECO:0007669"/>
    <property type="project" value="InterPro"/>
</dbReference>
<sequence length="433" mass="48220">MMSILMSCLVTFSSLRLYTVADTIPVLDTLERIAIFGTDASTDLPEYQSVVVHLLNGTEHSDVDVKQFRKRPPTLQYRLSFGNETFTINLRKNTNMISSGCIIRQVNGSGHSTVSPCMEHDVTCYYTETTSAHNDSWVAASVCGGLKGLLSFGNTSLFIYPMKRTSDQTSTSASPNHLIYRYQGDKHVCKTEDDVTDILYPTSQAQGRHQVNEMKTRFIEAGIVVDPVMARFHNDTILQYVFTGFNIVIEQYVFTGFNSYVFTGVEVVRRPVHWHLDETLLSEIIVFNSSNGFDVSDTVDAEKTMNSFCEWQSKHHTLNTTDVTILLTRNDIEYGANDNGKSTIGLAFPFGACKIRDNAKDLNNNRFNLGCLENAPVSGDVDITQLHGSQLASLPLPGIVYTADDQCRLMLGDTPTSSSTQDMTPAKRSLPHR</sequence>
<feature type="region of interest" description="Disordered" evidence="2">
    <location>
        <begin position="411"/>
        <end position="433"/>
    </location>
</feature>
<keyword evidence="3" id="KW-0732">Signal</keyword>
<feature type="compositionally biased region" description="Polar residues" evidence="2">
    <location>
        <begin position="414"/>
        <end position="423"/>
    </location>
</feature>
<accession>A0A9D4F6T1</accession>
<dbReference type="AlphaFoldDB" id="A0A9D4F6T1"/>
<evidence type="ECO:0000313" key="5">
    <source>
        <dbReference type="EMBL" id="KAH3793058.1"/>
    </source>
</evidence>
<dbReference type="PANTHER" id="PTHR11905:SF256">
    <property type="entry name" value="PEPTIDASE M12B DOMAIN-CONTAINING PROTEIN"/>
    <property type="match status" value="1"/>
</dbReference>
<dbReference type="EMBL" id="JAIWYP010000007">
    <property type="protein sequence ID" value="KAH3793058.1"/>
    <property type="molecule type" value="Genomic_DNA"/>
</dbReference>
<dbReference type="Proteomes" id="UP000828390">
    <property type="component" value="Unassembled WGS sequence"/>
</dbReference>
<dbReference type="Gene3D" id="3.40.390.10">
    <property type="entry name" value="Collagenase (Catalytic Domain)"/>
    <property type="match status" value="1"/>
</dbReference>
<feature type="signal peptide" evidence="3">
    <location>
        <begin position="1"/>
        <end position="21"/>
    </location>
</feature>
<evidence type="ECO:0000313" key="6">
    <source>
        <dbReference type="Proteomes" id="UP000828390"/>
    </source>
</evidence>
<evidence type="ECO:0000259" key="4">
    <source>
        <dbReference type="Pfam" id="PF01562"/>
    </source>
</evidence>
<evidence type="ECO:0000256" key="1">
    <source>
        <dbReference type="ARBA" id="ARBA00023157"/>
    </source>
</evidence>
<comment type="caution">
    <text evidence="5">The sequence shown here is derived from an EMBL/GenBank/DDBJ whole genome shotgun (WGS) entry which is preliminary data.</text>
</comment>
<dbReference type="Pfam" id="PF01562">
    <property type="entry name" value="Pep_M12B_propep"/>
    <property type="match status" value="1"/>
</dbReference>
<feature type="domain" description="Peptidase M12B propeptide" evidence="4">
    <location>
        <begin position="61"/>
        <end position="127"/>
    </location>
</feature>
<protein>
    <recommendedName>
        <fullName evidence="4">Peptidase M12B propeptide domain-containing protein</fullName>
    </recommendedName>
</protein>
<organism evidence="5 6">
    <name type="scientific">Dreissena polymorpha</name>
    <name type="common">Zebra mussel</name>
    <name type="synonym">Mytilus polymorpha</name>
    <dbReference type="NCBI Taxonomy" id="45954"/>
    <lineage>
        <taxon>Eukaryota</taxon>
        <taxon>Metazoa</taxon>
        <taxon>Spiralia</taxon>
        <taxon>Lophotrochozoa</taxon>
        <taxon>Mollusca</taxon>
        <taxon>Bivalvia</taxon>
        <taxon>Autobranchia</taxon>
        <taxon>Heteroconchia</taxon>
        <taxon>Euheterodonta</taxon>
        <taxon>Imparidentia</taxon>
        <taxon>Neoheterodontei</taxon>
        <taxon>Myida</taxon>
        <taxon>Dreissenoidea</taxon>
        <taxon>Dreissenidae</taxon>
        <taxon>Dreissena</taxon>
    </lineage>
</organism>
<reference evidence="5" key="2">
    <citation type="submission" date="2020-11" db="EMBL/GenBank/DDBJ databases">
        <authorList>
            <person name="McCartney M.A."/>
            <person name="Auch B."/>
            <person name="Kono T."/>
            <person name="Mallez S."/>
            <person name="Becker A."/>
            <person name="Gohl D.M."/>
            <person name="Silverstein K.A.T."/>
            <person name="Koren S."/>
            <person name="Bechman K.B."/>
            <person name="Herman A."/>
            <person name="Abrahante J.E."/>
            <person name="Garbe J."/>
        </authorList>
    </citation>
    <scope>NUCLEOTIDE SEQUENCE</scope>
    <source>
        <strain evidence="5">Duluth1</strain>
        <tissue evidence="5">Whole animal</tissue>
    </source>
</reference>
<proteinExistence type="predicted"/>
<dbReference type="PANTHER" id="PTHR11905">
    <property type="entry name" value="ADAM A DISINTEGRIN AND METALLOPROTEASE DOMAIN"/>
    <property type="match status" value="1"/>
</dbReference>
<dbReference type="InterPro" id="IPR024079">
    <property type="entry name" value="MetalloPept_cat_dom_sf"/>
</dbReference>
<name>A0A9D4F6T1_DREPO</name>
<gene>
    <name evidence="5" type="ORF">DPMN_146560</name>
</gene>
<keyword evidence="6" id="KW-1185">Reference proteome</keyword>
<dbReference type="SUPFAM" id="SSF55486">
    <property type="entry name" value="Metalloproteases ('zincins'), catalytic domain"/>
    <property type="match status" value="1"/>
</dbReference>
<dbReference type="InterPro" id="IPR002870">
    <property type="entry name" value="Peptidase_M12B_N"/>
</dbReference>
<evidence type="ECO:0000256" key="2">
    <source>
        <dbReference type="SAM" id="MobiDB-lite"/>
    </source>
</evidence>
<feature type="chain" id="PRO_5038406752" description="Peptidase M12B propeptide domain-containing protein" evidence="3">
    <location>
        <begin position="22"/>
        <end position="433"/>
    </location>
</feature>
<reference evidence="5" key="1">
    <citation type="journal article" date="2019" name="bioRxiv">
        <title>The Genome of the Zebra Mussel, Dreissena polymorpha: A Resource for Invasive Species Research.</title>
        <authorList>
            <person name="McCartney M.A."/>
            <person name="Auch B."/>
            <person name="Kono T."/>
            <person name="Mallez S."/>
            <person name="Zhang Y."/>
            <person name="Obille A."/>
            <person name="Becker A."/>
            <person name="Abrahante J.E."/>
            <person name="Garbe J."/>
            <person name="Badalamenti J.P."/>
            <person name="Herman A."/>
            <person name="Mangelson H."/>
            <person name="Liachko I."/>
            <person name="Sullivan S."/>
            <person name="Sone E.D."/>
            <person name="Koren S."/>
            <person name="Silverstein K.A.T."/>
            <person name="Beckman K.B."/>
            <person name="Gohl D.M."/>
        </authorList>
    </citation>
    <scope>NUCLEOTIDE SEQUENCE</scope>
    <source>
        <strain evidence="5">Duluth1</strain>
        <tissue evidence="5">Whole animal</tissue>
    </source>
</reference>